<dbReference type="Proteomes" id="UP000053424">
    <property type="component" value="Unassembled WGS sequence"/>
</dbReference>
<feature type="domain" description="Methyltransferase type 11" evidence="4">
    <location>
        <begin position="49"/>
        <end position="145"/>
    </location>
</feature>
<dbReference type="AlphaFoldDB" id="A0A0C3C495"/>
<dbReference type="EMBL" id="KN831775">
    <property type="protein sequence ID" value="KIM43680.1"/>
    <property type="molecule type" value="Genomic_DNA"/>
</dbReference>
<protein>
    <recommendedName>
        <fullName evidence="4">Methyltransferase type 11 domain-containing protein</fullName>
    </recommendedName>
</protein>
<evidence type="ECO:0000256" key="2">
    <source>
        <dbReference type="ARBA" id="ARBA00022603"/>
    </source>
</evidence>
<gene>
    <name evidence="5" type="ORF">M413DRAFT_443587</name>
</gene>
<evidence type="ECO:0000313" key="5">
    <source>
        <dbReference type="EMBL" id="KIM43680.1"/>
    </source>
</evidence>
<name>A0A0C3C495_HEBCY</name>
<evidence type="ECO:0000313" key="6">
    <source>
        <dbReference type="Proteomes" id="UP000053424"/>
    </source>
</evidence>
<keyword evidence="2" id="KW-0489">Methyltransferase</keyword>
<dbReference type="InterPro" id="IPR051052">
    <property type="entry name" value="Diverse_substrate_MTase"/>
</dbReference>
<dbReference type="GO" id="GO:0008757">
    <property type="term" value="F:S-adenosylmethionine-dependent methyltransferase activity"/>
    <property type="evidence" value="ECO:0007669"/>
    <property type="project" value="InterPro"/>
</dbReference>
<evidence type="ECO:0000256" key="3">
    <source>
        <dbReference type="ARBA" id="ARBA00022679"/>
    </source>
</evidence>
<dbReference type="InterPro" id="IPR013216">
    <property type="entry name" value="Methyltransf_11"/>
</dbReference>
<organism evidence="5 6">
    <name type="scientific">Hebeloma cylindrosporum</name>
    <dbReference type="NCBI Taxonomy" id="76867"/>
    <lineage>
        <taxon>Eukaryota</taxon>
        <taxon>Fungi</taxon>
        <taxon>Dikarya</taxon>
        <taxon>Basidiomycota</taxon>
        <taxon>Agaricomycotina</taxon>
        <taxon>Agaricomycetes</taxon>
        <taxon>Agaricomycetidae</taxon>
        <taxon>Agaricales</taxon>
        <taxon>Agaricineae</taxon>
        <taxon>Hymenogastraceae</taxon>
        <taxon>Hebeloma</taxon>
    </lineage>
</organism>
<accession>A0A0C3C495</accession>
<dbReference type="SUPFAM" id="SSF53335">
    <property type="entry name" value="S-adenosyl-L-methionine-dependent methyltransferases"/>
    <property type="match status" value="1"/>
</dbReference>
<dbReference type="Pfam" id="PF08241">
    <property type="entry name" value="Methyltransf_11"/>
    <property type="match status" value="1"/>
</dbReference>
<dbReference type="PANTHER" id="PTHR44942:SF4">
    <property type="entry name" value="METHYLTRANSFERASE TYPE 11 DOMAIN-CONTAINING PROTEIN"/>
    <property type="match status" value="1"/>
</dbReference>
<reference evidence="5 6" key="1">
    <citation type="submission" date="2014-04" db="EMBL/GenBank/DDBJ databases">
        <authorList>
            <consortium name="DOE Joint Genome Institute"/>
            <person name="Kuo A."/>
            <person name="Gay G."/>
            <person name="Dore J."/>
            <person name="Kohler A."/>
            <person name="Nagy L.G."/>
            <person name="Floudas D."/>
            <person name="Copeland A."/>
            <person name="Barry K.W."/>
            <person name="Cichocki N."/>
            <person name="Veneault-Fourrey C."/>
            <person name="LaButti K."/>
            <person name="Lindquist E.A."/>
            <person name="Lipzen A."/>
            <person name="Lundell T."/>
            <person name="Morin E."/>
            <person name="Murat C."/>
            <person name="Sun H."/>
            <person name="Tunlid A."/>
            <person name="Henrissat B."/>
            <person name="Grigoriev I.V."/>
            <person name="Hibbett D.S."/>
            <person name="Martin F."/>
            <person name="Nordberg H.P."/>
            <person name="Cantor M.N."/>
            <person name="Hua S.X."/>
        </authorList>
    </citation>
    <scope>NUCLEOTIDE SEQUENCE [LARGE SCALE GENOMIC DNA]</scope>
    <source>
        <strain evidence="6">h7</strain>
    </source>
</reference>
<dbReference type="HOGENOM" id="CLU_049344_3_1_1"/>
<keyword evidence="3" id="KW-0808">Transferase</keyword>
<keyword evidence="6" id="KW-1185">Reference proteome</keyword>
<evidence type="ECO:0000259" key="4">
    <source>
        <dbReference type="Pfam" id="PF08241"/>
    </source>
</evidence>
<dbReference type="PANTHER" id="PTHR44942">
    <property type="entry name" value="METHYLTRANSF_11 DOMAIN-CONTAINING PROTEIN"/>
    <property type="match status" value="1"/>
</dbReference>
<dbReference type="STRING" id="686832.A0A0C3C495"/>
<dbReference type="InterPro" id="IPR029063">
    <property type="entry name" value="SAM-dependent_MTases_sf"/>
</dbReference>
<dbReference type="Gene3D" id="3.40.50.150">
    <property type="entry name" value="Vaccinia Virus protein VP39"/>
    <property type="match status" value="1"/>
</dbReference>
<sequence length="272" mass="31302">MTSVHRIAQTGFGTGTNALYDRARPSYQRFTLDFILDSLQKDGPLNIVELGSGTGIFTRALLQHPTWNERIKLLKAVEPSEGMRETFSKTVNDDRISLSEGYFDATGVEDGWADLVVIAQAFHWCPDYDAASAEFARILKPTGTVAWIWNLEDRDAAQWVAQIRDLIEVHEQGTPQFRHMLWRKTFDTESYKKEFQPPQEKTWTYHLQGTKESAVDRASSKSYIAILPEDQKGEVQDEIRRIIDRSEKVWIDESKGIFEYPYKAWVVVAHKK</sequence>
<dbReference type="CDD" id="cd02440">
    <property type="entry name" value="AdoMet_MTases"/>
    <property type="match status" value="1"/>
</dbReference>
<evidence type="ECO:0000256" key="1">
    <source>
        <dbReference type="ARBA" id="ARBA00008361"/>
    </source>
</evidence>
<dbReference type="GO" id="GO:0032259">
    <property type="term" value="P:methylation"/>
    <property type="evidence" value="ECO:0007669"/>
    <property type="project" value="UniProtKB-KW"/>
</dbReference>
<proteinExistence type="inferred from homology"/>
<comment type="similarity">
    <text evidence="1">Belongs to the methyltransferase superfamily.</text>
</comment>
<dbReference type="OrthoDB" id="66144at2759"/>
<reference evidence="6" key="2">
    <citation type="submission" date="2015-01" db="EMBL/GenBank/DDBJ databases">
        <title>Evolutionary Origins and Diversification of the Mycorrhizal Mutualists.</title>
        <authorList>
            <consortium name="DOE Joint Genome Institute"/>
            <consortium name="Mycorrhizal Genomics Consortium"/>
            <person name="Kohler A."/>
            <person name="Kuo A."/>
            <person name="Nagy L.G."/>
            <person name="Floudas D."/>
            <person name="Copeland A."/>
            <person name="Barry K.W."/>
            <person name="Cichocki N."/>
            <person name="Veneault-Fourrey C."/>
            <person name="LaButti K."/>
            <person name="Lindquist E.A."/>
            <person name="Lipzen A."/>
            <person name="Lundell T."/>
            <person name="Morin E."/>
            <person name="Murat C."/>
            <person name="Riley R."/>
            <person name="Ohm R."/>
            <person name="Sun H."/>
            <person name="Tunlid A."/>
            <person name="Henrissat B."/>
            <person name="Grigoriev I.V."/>
            <person name="Hibbett D.S."/>
            <person name="Martin F."/>
        </authorList>
    </citation>
    <scope>NUCLEOTIDE SEQUENCE [LARGE SCALE GENOMIC DNA]</scope>
    <source>
        <strain evidence="6">h7</strain>
    </source>
</reference>